<accession>A0AAD1T3M7</accession>
<keyword evidence="2" id="KW-0472">Membrane</keyword>
<dbReference type="EMBL" id="OW240921">
    <property type="protein sequence ID" value="CAH2318228.1"/>
    <property type="molecule type" value="Genomic_DNA"/>
</dbReference>
<reference evidence="3" key="1">
    <citation type="submission" date="2022-03" db="EMBL/GenBank/DDBJ databases">
        <authorList>
            <person name="Alioto T."/>
            <person name="Alioto T."/>
            <person name="Gomez Garrido J."/>
        </authorList>
    </citation>
    <scope>NUCLEOTIDE SEQUENCE</scope>
</reference>
<feature type="compositionally biased region" description="Basic and acidic residues" evidence="1">
    <location>
        <begin position="136"/>
        <end position="148"/>
    </location>
</feature>
<keyword evidence="2" id="KW-1133">Transmembrane helix</keyword>
<feature type="region of interest" description="Disordered" evidence="1">
    <location>
        <begin position="405"/>
        <end position="447"/>
    </location>
</feature>
<dbReference type="Proteomes" id="UP001295444">
    <property type="component" value="Chromosome 10"/>
</dbReference>
<sequence length="447" mass="49088">MALLQLFDDVPLSIAETSPNRSAMGTLPTPEESRTEPSISLMEKQPTPEESETVSSSSTLEKGPAPDGSETGSLSSTQEKGPTLEESETGSSSSTLEKRPIPEESEIGSSISKLEKQSIQEKARNKLDSQSAMENSLKEELDQDTLKENGDLKCRAENQNMQENLEHAMENTMRNVKVHVDAIVTFICQIPQVFSSILSLVRNIIYLVLQILLYSLSQAPNILNNLGLKVKFHEYKVLLFLLCISNYPSAVGYCEGSCKASDLANQILVIRTETVIYCQFHSNATFPTTYKCLDHTVIVVNKTCLKLRTEEWPESGYILDFGKGPRGESMNFIKDGCWNSTDIQPVSAREARNRAITAVIIAIAVSGGILILLCSFYKNCCPQPSASSPSNHHGSRDSEAQTFNLTETPKANDAEMTPLSLSSKRSSVRAFHKGTGAVDTKHIPSDE</sequence>
<dbReference type="AlphaFoldDB" id="A0AAD1T3M7"/>
<feature type="compositionally biased region" description="Polar residues" evidence="1">
    <location>
        <begin position="70"/>
        <end position="80"/>
    </location>
</feature>
<evidence type="ECO:0000313" key="3">
    <source>
        <dbReference type="EMBL" id="CAH2318228.1"/>
    </source>
</evidence>
<organism evidence="3 4">
    <name type="scientific">Pelobates cultripes</name>
    <name type="common">Western spadefoot toad</name>
    <dbReference type="NCBI Taxonomy" id="61616"/>
    <lineage>
        <taxon>Eukaryota</taxon>
        <taxon>Metazoa</taxon>
        <taxon>Chordata</taxon>
        <taxon>Craniata</taxon>
        <taxon>Vertebrata</taxon>
        <taxon>Euteleostomi</taxon>
        <taxon>Amphibia</taxon>
        <taxon>Batrachia</taxon>
        <taxon>Anura</taxon>
        <taxon>Pelobatoidea</taxon>
        <taxon>Pelobatidae</taxon>
        <taxon>Pelobates</taxon>
    </lineage>
</organism>
<gene>
    <name evidence="3" type="ORF">PECUL_23A044915</name>
</gene>
<evidence type="ECO:0000313" key="4">
    <source>
        <dbReference type="Proteomes" id="UP001295444"/>
    </source>
</evidence>
<evidence type="ECO:0000256" key="2">
    <source>
        <dbReference type="SAM" id="Phobius"/>
    </source>
</evidence>
<feature type="region of interest" description="Disordered" evidence="1">
    <location>
        <begin position="1"/>
        <end position="148"/>
    </location>
</feature>
<feature type="transmembrane region" description="Helical" evidence="2">
    <location>
        <begin position="355"/>
        <end position="378"/>
    </location>
</feature>
<keyword evidence="2" id="KW-0812">Transmembrane</keyword>
<keyword evidence="4" id="KW-1185">Reference proteome</keyword>
<evidence type="ECO:0000256" key="1">
    <source>
        <dbReference type="SAM" id="MobiDB-lite"/>
    </source>
</evidence>
<feature type="compositionally biased region" description="Basic and acidic residues" evidence="1">
    <location>
        <begin position="113"/>
        <end position="127"/>
    </location>
</feature>
<protein>
    <submittedName>
        <fullName evidence="3">Uncharacterized protein</fullName>
    </submittedName>
</protein>
<proteinExistence type="predicted"/>
<name>A0AAD1T3M7_PELCU</name>